<dbReference type="Proteomes" id="UP001596223">
    <property type="component" value="Unassembled WGS sequence"/>
</dbReference>
<dbReference type="Pfam" id="PF11271">
    <property type="entry name" value="PorA"/>
    <property type="match status" value="1"/>
</dbReference>
<feature type="transmembrane region" description="Helical" evidence="1">
    <location>
        <begin position="326"/>
        <end position="345"/>
    </location>
</feature>
<dbReference type="RefSeq" id="WP_378608326.1">
    <property type="nucleotide sequence ID" value="NZ_JBHSQN010000013.1"/>
</dbReference>
<name>A0ABW1JW49_9NOCA</name>
<feature type="transmembrane region" description="Helical" evidence="1">
    <location>
        <begin position="12"/>
        <end position="33"/>
    </location>
</feature>
<organism evidence="2 3">
    <name type="scientific">Nocardia lasii</name>
    <dbReference type="NCBI Taxonomy" id="1616107"/>
    <lineage>
        <taxon>Bacteria</taxon>
        <taxon>Bacillati</taxon>
        <taxon>Actinomycetota</taxon>
        <taxon>Actinomycetes</taxon>
        <taxon>Mycobacteriales</taxon>
        <taxon>Nocardiaceae</taxon>
        <taxon>Nocardia</taxon>
    </lineage>
</organism>
<reference evidence="3" key="1">
    <citation type="journal article" date="2019" name="Int. J. Syst. Evol. Microbiol.">
        <title>The Global Catalogue of Microorganisms (GCM) 10K type strain sequencing project: providing services to taxonomists for standard genome sequencing and annotation.</title>
        <authorList>
            <consortium name="The Broad Institute Genomics Platform"/>
            <consortium name="The Broad Institute Genome Sequencing Center for Infectious Disease"/>
            <person name="Wu L."/>
            <person name="Ma J."/>
        </authorList>
    </citation>
    <scope>NUCLEOTIDE SEQUENCE [LARGE SCALE GENOMIC DNA]</scope>
    <source>
        <strain evidence="3">CCUG 36956</strain>
    </source>
</reference>
<dbReference type="InterPro" id="IPR021424">
    <property type="entry name" value="PorA"/>
</dbReference>
<evidence type="ECO:0000313" key="3">
    <source>
        <dbReference type="Proteomes" id="UP001596223"/>
    </source>
</evidence>
<comment type="caution">
    <text evidence="2">The sequence shown here is derived from an EMBL/GenBank/DDBJ whole genome shotgun (WGS) entry which is preliminary data.</text>
</comment>
<keyword evidence="1" id="KW-0472">Membrane</keyword>
<dbReference type="EMBL" id="JBHSQN010000013">
    <property type="protein sequence ID" value="MFC6013390.1"/>
    <property type="molecule type" value="Genomic_DNA"/>
</dbReference>
<evidence type="ECO:0000256" key="1">
    <source>
        <dbReference type="SAM" id="Phobius"/>
    </source>
</evidence>
<keyword evidence="3" id="KW-1185">Reference proteome</keyword>
<keyword evidence="1" id="KW-0812">Transmembrane</keyword>
<protein>
    <submittedName>
        <fullName evidence="2">Porin PorA family protein</fullName>
    </submittedName>
</protein>
<accession>A0ABW1JW49</accession>
<evidence type="ECO:0000313" key="2">
    <source>
        <dbReference type="EMBL" id="MFC6013390.1"/>
    </source>
</evidence>
<proteinExistence type="predicted"/>
<sequence>MSVQLSRFRKSALVFALLGAVLVIGAVVLRFVIVPSSMKLPADLNSFQKYAGTTQALNGQALAAGDLANLLTPALPITADTGVVVNAVDGDTAIVTRSAAITMPDGSIQNDVHTYAVSRVDYGAVALSDAQRDALVPAAQRPDFEAHSGLVFTWPMNPPKDGTMLYDSVAGVAQPATFVDEGDLEGRHVYNYHVEGVGPVADQAVLSKFTAFPAQLPKMLIAGMLQAGVVPEQSRATLAAALPTLPDMLDLGFATTNDVRGAIDTQFGAPLRVEQTQGIYATVAVDGKDVPTVPLSITTLRTTDPEVTTTANKLAENATTLSLMNVWVPLTLLALGLALIGLATTRRNPTP</sequence>
<gene>
    <name evidence="2" type="ORF">ACFP3H_20235</name>
</gene>
<keyword evidence="1" id="KW-1133">Transmembrane helix</keyword>